<dbReference type="STRING" id="522306.CAP2UW1_2725"/>
<protein>
    <submittedName>
        <fullName evidence="3">Beta-lactamase domain protein</fullName>
    </submittedName>
</protein>
<dbReference type="SMART" id="SM00849">
    <property type="entry name" value="Lactamase_B"/>
    <property type="match status" value="1"/>
</dbReference>
<evidence type="ECO:0000313" key="3">
    <source>
        <dbReference type="EMBL" id="ACV36008.1"/>
    </source>
</evidence>
<dbReference type="OrthoDB" id="9762883at2"/>
<sequence length="225" mass="24235">MGPRALAITSEISQVGGPTLTHGNDAAVYLVHFGNVAALIDAGCGRATDRLLQNIEAAGVSPEQIRHLLLTHCHYDHSGAAADLRQRFGWPVAIHALEAAYLENGDNQVSAASWYGDHLAPCPVDIRIADGDRFSLGDRSIQAIHIPGHSPGSLAYLVESEGRRVVFAQDVHGPLHPALLSKRSDYQQSLRKLEALAADILCEGHYGVFFGRAAIAGFIERFVED</sequence>
<dbReference type="Gene3D" id="3.60.15.10">
    <property type="entry name" value="Ribonuclease Z/Hydroxyacylglutathione hydrolase-like"/>
    <property type="match status" value="1"/>
</dbReference>
<evidence type="ECO:0000259" key="2">
    <source>
        <dbReference type="SMART" id="SM00849"/>
    </source>
</evidence>
<dbReference type="CDD" id="cd06262">
    <property type="entry name" value="metallo-hydrolase-like_MBL-fold"/>
    <property type="match status" value="1"/>
</dbReference>
<dbReference type="PANTHER" id="PTHR42951:SF4">
    <property type="entry name" value="ACYL-COENZYME A THIOESTERASE MBLAC2"/>
    <property type="match status" value="1"/>
</dbReference>
<dbReference type="HOGENOM" id="CLU_030571_2_4_4"/>
<feature type="domain" description="Metallo-beta-lactamase" evidence="2">
    <location>
        <begin position="25"/>
        <end position="205"/>
    </location>
</feature>
<organism evidence="3">
    <name type="scientific">Accumulibacter regalis</name>
    <dbReference type="NCBI Taxonomy" id="522306"/>
    <lineage>
        <taxon>Bacteria</taxon>
        <taxon>Pseudomonadati</taxon>
        <taxon>Pseudomonadota</taxon>
        <taxon>Betaproteobacteria</taxon>
        <taxon>Candidatus Accumulibacter</taxon>
    </lineage>
</organism>
<comment type="similarity">
    <text evidence="1">Belongs to the metallo-beta-lactamase superfamily. Class-B beta-lactamase family.</text>
</comment>
<name>C7RSV6_ACCRE</name>
<accession>C7RSV6</accession>
<dbReference type="GO" id="GO:0017001">
    <property type="term" value="P:antibiotic catabolic process"/>
    <property type="evidence" value="ECO:0007669"/>
    <property type="project" value="UniProtKB-ARBA"/>
</dbReference>
<dbReference type="KEGG" id="app:CAP2UW1_2725"/>
<dbReference type="PANTHER" id="PTHR42951">
    <property type="entry name" value="METALLO-BETA-LACTAMASE DOMAIN-CONTAINING"/>
    <property type="match status" value="1"/>
</dbReference>
<dbReference type="EMBL" id="CP001715">
    <property type="protein sequence ID" value="ACV36008.1"/>
    <property type="molecule type" value="Genomic_DNA"/>
</dbReference>
<dbReference type="InterPro" id="IPR050855">
    <property type="entry name" value="NDM-1-like"/>
</dbReference>
<dbReference type="InterPro" id="IPR001279">
    <property type="entry name" value="Metallo-B-lactamas"/>
</dbReference>
<gene>
    <name evidence="3" type="ordered locus">CAP2UW1_2725</name>
</gene>
<dbReference type="SUPFAM" id="SSF56281">
    <property type="entry name" value="Metallo-hydrolase/oxidoreductase"/>
    <property type="match status" value="1"/>
</dbReference>
<dbReference type="InterPro" id="IPR036866">
    <property type="entry name" value="RibonucZ/Hydroxyglut_hydro"/>
</dbReference>
<reference evidence="3" key="1">
    <citation type="submission" date="2009-08" db="EMBL/GenBank/DDBJ databases">
        <authorList>
            <consortium name="US DOE Joint Genome Institute"/>
            <person name="Lucas S."/>
            <person name="Copeland A."/>
            <person name="Lapidus A."/>
            <person name="Glavina del Rio T."/>
            <person name="Dalin E."/>
            <person name="Tice H."/>
            <person name="Bruce D."/>
            <person name="Barry K."/>
            <person name="Pitluck S."/>
            <person name="Lowry S."/>
            <person name="Larimer F."/>
            <person name="Land M."/>
            <person name="Hauser L."/>
            <person name="Kyrpides N."/>
            <person name="Ivanova N."/>
            <person name="McMahon K.D."/>
            <person name="Hugenholtz P."/>
        </authorList>
    </citation>
    <scope>NUCLEOTIDE SEQUENCE</scope>
    <source>
        <strain evidence="3">UW-1</strain>
    </source>
</reference>
<evidence type="ECO:0000256" key="1">
    <source>
        <dbReference type="ARBA" id="ARBA00005250"/>
    </source>
</evidence>
<dbReference type="Pfam" id="PF00753">
    <property type="entry name" value="Lactamase_B"/>
    <property type="match status" value="1"/>
</dbReference>
<proteinExistence type="inferred from homology"/>
<dbReference type="eggNOG" id="COG0491">
    <property type="taxonomic scope" value="Bacteria"/>
</dbReference>
<dbReference type="AlphaFoldDB" id="C7RSV6"/>
<reference evidence="3" key="2">
    <citation type="submission" date="2009-09" db="EMBL/GenBank/DDBJ databases">
        <title>Complete sequence of chromosome of Candidatus Accumulibacter phosphatis clade IIA str. UW-1.</title>
        <authorList>
            <consortium name="US DOE Joint Genome Institute"/>
            <person name="Martin H.G."/>
            <person name="Ivanova N."/>
            <person name="Kunin V."/>
            <person name="Warnecke F."/>
            <person name="Barry K."/>
            <person name="He S."/>
            <person name="Salamov A."/>
            <person name="Szeto E."/>
            <person name="Dalin E."/>
            <person name="Pangilinan J.L."/>
            <person name="Lapidus A."/>
            <person name="Lowry S."/>
            <person name="Kyrpides N.C."/>
            <person name="McMahon K.D."/>
            <person name="Hugenholtz P."/>
        </authorList>
    </citation>
    <scope>NUCLEOTIDE SEQUENCE [LARGE SCALE GENOMIC DNA]</scope>
    <source>
        <strain evidence="3">UW-1</strain>
    </source>
</reference>